<feature type="region of interest" description="Disordered" evidence="1">
    <location>
        <begin position="40"/>
        <end position="82"/>
    </location>
</feature>
<feature type="compositionally biased region" description="Low complexity" evidence="1">
    <location>
        <begin position="40"/>
        <end position="57"/>
    </location>
</feature>
<reference evidence="3" key="1">
    <citation type="submission" date="2019-12" db="EMBL/GenBank/DDBJ databases">
        <title>An insight into the sialome of adult female Ixodes ricinus ticks feeding for 6 days.</title>
        <authorList>
            <person name="Perner J."/>
            <person name="Ribeiro J.M.C."/>
        </authorList>
    </citation>
    <scope>NUCLEOTIDE SEQUENCE</scope>
    <source>
        <strain evidence="3">Semi-engorged</strain>
        <tissue evidence="3">Salivary glands</tissue>
    </source>
</reference>
<feature type="signal peptide" evidence="2">
    <location>
        <begin position="1"/>
        <end position="26"/>
    </location>
</feature>
<feature type="chain" id="PRO_5025683211" evidence="2">
    <location>
        <begin position="27"/>
        <end position="114"/>
    </location>
</feature>
<dbReference type="EMBL" id="GIFC01008235">
    <property type="protein sequence ID" value="MXU90318.1"/>
    <property type="molecule type" value="Transcribed_RNA"/>
</dbReference>
<name>A0A6B0ULK4_IXORI</name>
<evidence type="ECO:0000256" key="1">
    <source>
        <dbReference type="SAM" id="MobiDB-lite"/>
    </source>
</evidence>
<dbReference type="AlphaFoldDB" id="A0A6B0ULK4"/>
<keyword evidence="2" id="KW-0732">Signal</keyword>
<evidence type="ECO:0000313" key="3">
    <source>
        <dbReference type="EMBL" id="MXU90318.1"/>
    </source>
</evidence>
<organism evidence="3">
    <name type="scientific">Ixodes ricinus</name>
    <name type="common">Common tick</name>
    <name type="synonym">Acarus ricinus</name>
    <dbReference type="NCBI Taxonomy" id="34613"/>
    <lineage>
        <taxon>Eukaryota</taxon>
        <taxon>Metazoa</taxon>
        <taxon>Ecdysozoa</taxon>
        <taxon>Arthropoda</taxon>
        <taxon>Chelicerata</taxon>
        <taxon>Arachnida</taxon>
        <taxon>Acari</taxon>
        <taxon>Parasitiformes</taxon>
        <taxon>Ixodida</taxon>
        <taxon>Ixodoidea</taxon>
        <taxon>Ixodidae</taxon>
        <taxon>Ixodinae</taxon>
        <taxon>Ixodes</taxon>
    </lineage>
</organism>
<proteinExistence type="predicted"/>
<sequence>MNPPMPSFCNLRWRFFLSSLSASSLATSSEVNFVSSSTSILGSTSMSGRSLLPSSESSVDRRPRKAPKAPARVGVGGGPPEGTRGLRALCRLGCSMVRALIWCMPDSERNTPSM</sequence>
<protein>
    <submittedName>
        <fullName evidence="3">Putative secreted protein</fullName>
    </submittedName>
</protein>
<evidence type="ECO:0000256" key="2">
    <source>
        <dbReference type="SAM" id="SignalP"/>
    </source>
</evidence>
<accession>A0A6B0ULK4</accession>